<comment type="caution">
    <text evidence="3">The sequence shown here is derived from an EMBL/GenBank/DDBJ whole genome shotgun (WGS) entry which is preliminary data.</text>
</comment>
<dbReference type="Pfam" id="PF02616">
    <property type="entry name" value="SMC_ScpA"/>
    <property type="match status" value="2"/>
</dbReference>
<dbReference type="InterPro" id="IPR003768">
    <property type="entry name" value="ScpA"/>
</dbReference>
<evidence type="ECO:0000313" key="4">
    <source>
        <dbReference type="Proteomes" id="UP000548632"/>
    </source>
</evidence>
<keyword evidence="2" id="KW-0132">Cell division</keyword>
<comment type="subunit">
    <text evidence="2">Component of a cohesin-like complex composed of ScpA, ScpB and the Smc homodimer, in which ScpA and ScpB bind to the head domain of Smc. The presence of the three proteins is required for the association of the complex with DNA.</text>
</comment>
<dbReference type="GO" id="GO:0007059">
    <property type="term" value="P:chromosome segregation"/>
    <property type="evidence" value="ECO:0007669"/>
    <property type="project" value="UniProtKB-UniRule"/>
</dbReference>
<evidence type="ECO:0000313" key="3">
    <source>
        <dbReference type="EMBL" id="MBB1125674.1"/>
    </source>
</evidence>
<comment type="function">
    <text evidence="2">Participates in chromosomal partition during cell division. May act via the formation of a condensin-like complex containing Smc and ScpB that pull DNA away from mid-cell into both cell halves.</text>
</comment>
<keyword evidence="4" id="KW-1185">Reference proteome</keyword>
<dbReference type="GO" id="GO:0005737">
    <property type="term" value="C:cytoplasm"/>
    <property type="evidence" value="ECO:0007669"/>
    <property type="project" value="UniProtKB-SubCell"/>
</dbReference>
<dbReference type="AlphaFoldDB" id="A0A839HAF9"/>
<reference evidence="3 4" key="1">
    <citation type="journal article" date="2020" name="Arch. Microbiol.">
        <title>The genome sequence of the giant phototrophic gammaproteobacterium Thiospirillum jenense gives insight into its physiological properties and phylogenetic relationships.</title>
        <authorList>
            <person name="Imhoff J.F."/>
            <person name="Meyer T.E."/>
            <person name="Kyndt J.A."/>
        </authorList>
    </citation>
    <scope>NUCLEOTIDE SEQUENCE [LARGE SCALE GENOMIC DNA]</scope>
    <source>
        <strain evidence="3 4">DSM 216</strain>
    </source>
</reference>
<dbReference type="EMBL" id="JABVCQ010000008">
    <property type="protein sequence ID" value="MBB1125674.1"/>
    <property type="molecule type" value="Genomic_DNA"/>
</dbReference>
<dbReference type="GO" id="GO:0006260">
    <property type="term" value="P:DNA replication"/>
    <property type="evidence" value="ECO:0007669"/>
    <property type="project" value="UniProtKB-UniRule"/>
</dbReference>
<gene>
    <name evidence="2" type="primary">scpA</name>
    <name evidence="3" type="ORF">HUK38_05425</name>
</gene>
<keyword evidence="2" id="KW-0159">Chromosome partition</keyword>
<dbReference type="Gene3D" id="6.10.250.2410">
    <property type="match status" value="1"/>
</dbReference>
<dbReference type="HAMAP" id="MF_01805">
    <property type="entry name" value="ScpA"/>
    <property type="match status" value="1"/>
</dbReference>
<keyword evidence="2" id="KW-0131">Cell cycle</keyword>
<dbReference type="PANTHER" id="PTHR33969:SF2">
    <property type="entry name" value="SEGREGATION AND CONDENSATION PROTEIN A"/>
    <property type="match status" value="1"/>
</dbReference>
<evidence type="ECO:0000256" key="1">
    <source>
        <dbReference type="ARBA" id="ARBA00044777"/>
    </source>
</evidence>
<evidence type="ECO:0000256" key="2">
    <source>
        <dbReference type="HAMAP-Rule" id="MF_01805"/>
    </source>
</evidence>
<sequence length="272" mass="30625">MTTVAAEQTPPFAMVHGQPLHELPMDLYIPPDALEIILETFEGPLDLLLYLIRRQHLDILAIPLTEITRQYLVYIELMQALKLELAAEYLVMAALLCEIKSRLLLPNDNPVDSDEPDLQATLIQRLLEYEQIKQAAVALDQLPQLGRDVFAVCIAPPMYLPRRPPPPVALTDVLNALQQVLKRAQQFTAHQVIQEPLSQRDRMTVIMAHLQTINSVSFYDLLTLHEGRAGVVITLLAVLELMRAALLDCIQAEPFAPLQIRLCQPSANHLIM</sequence>
<protein>
    <recommendedName>
        <fullName evidence="1 2">Segregation and condensation protein A</fullName>
    </recommendedName>
</protein>
<comment type="subcellular location">
    <subcellularLocation>
        <location evidence="2">Cytoplasm</location>
    </subcellularLocation>
    <text evidence="2">Associated with two foci at the outer edges of the nucleoid region in young cells, and at four foci within both cell halves in older cells.</text>
</comment>
<dbReference type="PANTHER" id="PTHR33969">
    <property type="entry name" value="SEGREGATION AND CONDENSATION PROTEIN A"/>
    <property type="match status" value="1"/>
</dbReference>
<keyword evidence="2" id="KW-0963">Cytoplasm</keyword>
<name>A0A839HAF9_9GAMM</name>
<accession>A0A839HAF9</accession>
<organism evidence="3 4">
    <name type="scientific">Thiospirillum jenense</name>
    <dbReference type="NCBI Taxonomy" id="1653858"/>
    <lineage>
        <taxon>Bacteria</taxon>
        <taxon>Pseudomonadati</taxon>
        <taxon>Pseudomonadota</taxon>
        <taxon>Gammaproteobacteria</taxon>
        <taxon>Chromatiales</taxon>
        <taxon>Chromatiaceae</taxon>
        <taxon>Thiospirillum</taxon>
    </lineage>
</organism>
<dbReference type="GO" id="GO:0051301">
    <property type="term" value="P:cell division"/>
    <property type="evidence" value="ECO:0007669"/>
    <property type="project" value="UniProtKB-KW"/>
</dbReference>
<dbReference type="Proteomes" id="UP000548632">
    <property type="component" value="Unassembled WGS sequence"/>
</dbReference>
<comment type="similarity">
    <text evidence="2">Belongs to the ScpA family.</text>
</comment>
<proteinExistence type="inferred from homology"/>
<dbReference type="RefSeq" id="WP_182583235.1">
    <property type="nucleotide sequence ID" value="NZ_JABVCQ010000008.1"/>
</dbReference>